<evidence type="ECO:0000313" key="3">
    <source>
        <dbReference type="Proteomes" id="UP000216013"/>
    </source>
</evidence>
<dbReference type="EMBL" id="NPBV01000021">
    <property type="protein sequence ID" value="PAD20754.1"/>
    <property type="molecule type" value="Genomic_DNA"/>
</dbReference>
<reference evidence="2 3" key="1">
    <citation type="submission" date="2017-07" db="EMBL/GenBank/DDBJ databases">
        <title>Isolation and whole genome analysis of endospore-forming bacteria from heroin.</title>
        <authorList>
            <person name="Kalinowski J."/>
            <person name="Ahrens B."/>
            <person name="Al-Dilaimi A."/>
            <person name="Winkler A."/>
            <person name="Wibberg D."/>
            <person name="Schleenbecker U."/>
            <person name="Ruckert C."/>
            <person name="Wolfel R."/>
            <person name="Grass G."/>
        </authorList>
    </citation>
    <scope>NUCLEOTIDE SEQUENCE [LARGE SCALE GENOMIC DNA]</scope>
    <source>
        <strain evidence="2 3">7528</strain>
    </source>
</reference>
<name>A0A268A9F6_9BACI</name>
<proteinExistence type="predicted"/>
<dbReference type="PANTHER" id="PTHR34386">
    <property type="entry name" value="GLUTAREDOXIN"/>
    <property type="match status" value="1"/>
</dbReference>
<accession>A0A268A9F6</accession>
<dbReference type="InterPro" id="IPR051548">
    <property type="entry name" value="Grx-like_ET"/>
</dbReference>
<protein>
    <submittedName>
        <fullName evidence="2">NrdH-redoxin</fullName>
    </submittedName>
</protein>
<dbReference type="RefSeq" id="WP_095233060.1">
    <property type="nucleotide sequence ID" value="NZ_NPBD01000001.1"/>
</dbReference>
<dbReference type="OrthoDB" id="2192230at2"/>
<evidence type="ECO:0000313" key="2">
    <source>
        <dbReference type="EMBL" id="PAD20754.1"/>
    </source>
</evidence>
<dbReference type="PANTHER" id="PTHR34386:SF1">
    <property type="entry name" value="GLUTAREDOXIN-LIKE PROTEIN NRDH"/>
    <property type="match status" value="1"/>
</dbReference>
<dbReference type="Pfam" id="PF00462">
    <property type="entry name" value="Glutaredoxin"/>
    <property type="match status" value="1"/>
</dbReference>
<dbReference type="PROSITE" id="PS51354">
    <property type="entry name" value="GLUTAREDOXIN_2"/>
    <property type="match status" value="1"/>
</dbReference>
<dbReference type="Proteomes" id="UP000216013">
    <property type="component" value="Unassembled WGS sequence"/>
</dbReference>
<feature type="domain" description="Glutaredoxin" evidence="1">
    <location>
        <begin position="7"/>
        <end position="62"/>
    </location>
</feature>
<dbReference type="CDD" id="cd02976">
    <property type="entry name" value="NrdH"/>
    <property type="match status" value="1"/>
</dbReference>
<dbReference type="InterPro" id="IPR036249">
    <property type="entry name" value="Thioredoxin-like_sf"/>
</dbReference>
<sequence>MAGNKKIVVWSKQGCSYCEEVKAYLTEKAIPYSTIDVTENDIFRDILEVKYGIRYVPVVEVGTGSAAYKAVLKPDIEALKEALV</sequence>
<dbReference type="SUPFAM" id="SSF52833">
    <property type="entry name" value="Thioredoxin-like"/>
    <property type="match status" value="1"/>
</dbReference>
<evidence type="ECO:0000259" key="1">
    <source>
        <dbReference type="Pfam" id="PF00462"/>
    </source>
</evidence>
<dbReference type="Gene3D" id="3.40.30.10">
    <property type="entry name" value="Glutaredoxin"/>
    <property type="match status" value="1"/>
</dbReference>
<comment type="caution">
    <text evidence="2">The sequence shown here is derived from an EMBL/GenBank/DDBJ whole genome shotgun (WGS) entry which is preliminary data.</text>
</comment>
<dbReference type="GO" id="GO:0045454">
    <property type="term" value="P:cell redox homeostasis"/>
    <property type="evidence" value="ECO:0007669"/>
    <property type="project" value="TreeGrafter"/>
</dbReference>
<gene>
    <name evidence="2" type="ORF">CHH64_12690</name>
</gene>
<dbReference type="InterPro" id="IPR002109">
    <property type="entry name" value="Glutaredoxin"/>
</dbReference>
<dbReference type="GO" id="GO:0009055">
    <property type="term" value="F:electron transfer activity"/>
    <property type="evidence" value="ECO:0007669"/>
    <property type="project" value="TreeGrafter"/>
</dbReference>
<organism evidence="2 3">
    <name type="scientific">Terribacillus saccharophilus</name>
    <dbReference type="NCBI Taxonomy" id="361277"/>
    <lineage>
        <taxon>Bacteria</taxon>
        <taxon>Bacillati</taxon>
        <taxon>Bacillota</taxon>
        <taxon>Bacilli</taxon>
        <taxon>Bacillales</taxon>
        <taxon>Bacillaceae</taxon>
        <taxon>Terribacillus</taxon>
    </lineage>
</organism>
<dbReference type="AlphaFoldDB" id="A0A268A9F6"/>